<reference evidence="2" key="1">
    <citation type="submission" date="2014-05" db="EMBL/GenBank/DDBJ databases">
        <authorList>
            <person name="Chronopoulou M."/>
        </authorList>
    </citation>
    <scope>NUCLEOTIDE SEQUENCE</scope>
    <source>
        <tissue evidence="2">Whole organism</tissue>
    </source>
</reference>
<protein>
    <submittedName>
        <fullName evidence="2">Uncharacterized protein</fullName>
    </submittedName>
</protein>
<organism evidence="2">
    <name type="scientific">Lepeophtheirus salmonis</name>
    <name type="common">Salmon louse</name>
    <name type="synonym">Caligus salmonis</name>
    <dbReference type="NCBI Taxonomy" id="72036"/>
    <lineage>
        <taxon>Eukaryota</taxon>
        <taxon>Metazoa</taxon>
        <taxon>Ecdysozoa</taxon>
        <taxon>Arthropoda</taxon>
        <taxon>Crustacea</taxon>
        <taxon>Multicrustacea</taxon>
        <taxon>Hexanauplia</taxon>
        <taxon>Copepoda</taxon>
        <taxon>Siphonostomatoida</taxon>
        <taxon>Caligidae</taxon>
        <taxon>Lepeophtheirus</taxon>
    </lineage>
</organism>
<keyword evidence="1" id="KW-0812">Transmembrane</keyword>
<keyword evidence="1" id="KW-1133">Transmembrane helix</keyword>
<accession>A0A0K2SX94</accession>
<feature type="transmembrane region" description="Helical" evidence="1">
    <location>
        <begin position="37"/>
        <end position="61"/>
    </location>
</feature>
<evidence type="ECO:0000256" key="1">
    <source>
        <dbReference type="SAM" id="Phobius"/>
    </source>
</evidence>
<proteinExistence type="predicted"/>
<dbReference type="AlphaFoldDB" id="A0A0K2SX94"/>
<dbReference type="EMBL" id="HACA01001032">
    <property type="protein sequence ID" value="CDW18393.1"/>
    <property type="molecule type" value="Transcribed_RNA"/>
</dbReference>
<name>A0A0K2SX94_LEPSM</name>
<keyword evidence="1" id="KW-0472">Membrane</keyword>
<evidence type="ECO:0000313" key="2">
    <source>
        <dbReference type="EMBL" id="CDW18393.1"/>
    </source>
</evidence>
<sequence>MLFLYVLHLEKIRKERELFEIRMCLIRFDKQKKIKKGLINIELINCVFVINVCYDIMLLMINSLVR</sequence>